<keyword evidence="1 3" id="KW-0547">Nucleotide-binding</keyword>
<dbReference type="PROSITE" id="PS51161">
    <property type="entry name" value="ATP_CONE"/>
    <property type="match status" value="1"/>
</dbReference>
<evidence type="ECO:0000256" key="1">
    <source>
        <dbReference type="ARBA" id="ARBA00022741"/>
    </source>
</evidence>
<dbReference type="GO" id="GO:0005524">
    <property type="term" value="F:ATP binding"/>
    <property type="evidence" value="ECO:0007669"/>
    <property type="project" value="UniProtKB-UniRule"/>
</dbReference>
<evidence type="ECO:0000256" key="3">
    <source>
        <dbReference type="PROSITE-ProRule" id="PRU00492"/>
    </source>
</evidence>
<comment type="caution">
    <text evidence="5">The sequence shown here is derived from an EMBL/GenBank/DDBJ whole genome shotgun (WGS) entry which is preliminary data.</text>
</comment>
<keyword evidence="2 3" id="KW-0067">ATP-binding</keyword>
<dbReference type="AlphaFoldDB" id="A0A399EKM9"/>
<evidence type="ECO:0000259" key="4">
    <source>
        <dbReference type="PROSITE" id="PS51161"/>
    </source>
</evidence>
<dbReference type="PANTHER" id="PTHR33477:SF3">
    <property type="entry name" value="P-LOOP NTPASE DOMAIN-CONTAINING PROTEIN LPA1 HOMOLOG 1"/>
    <property type="match status" value="1"/>
</dbReference>
<accession>A0A399EKM9</accession>
<feature type="domain" description="ATP-cone" evidence="4">
    <location>
        <begin position="182"/>
        <end position="269"/>
    </location>
</feature>
<evidence type="ECO:0000256" key="2">
    <source>
        <dbReference type="ARBA" id="ARBA00022840"/>
    </source>
</evidence>
<dbReference type="SUPFAM" id="SSF52540">
    <property type="entry name" value="P-loop containing nucleoside triphosphate hydrolases"/>
    <property type="match status" value="1"/>
</dbReference>
<proteinExistence type="predicted"/>
<keyword evidence="6" id="KW-1185">Reference proteome</keyword>
<sequence>MSEPPYTATVRELFVKTPRGYRWPFSKGLLTETLMNAGMGMEAAMSVSHTVEERLKARKKSEISAAALKRLVVSEVERAFGADLAAKLRKQTHTFEDILVKEGYRRRPFSKGVLARSLEDAGFALKEAYALAKALETDMRQEGLTEITAEELERRVVREVERRYGRSARKRYVGRHNLAGELFVEEAEGEPRVPFSKGVVAQSMMEAGLAPDAAYRLARILEGRLREEGDGIVSRSRLREMVMLLLTDEAGEDIALRYQTLRSIKRTVRPIHLLIGGVTGTGKSLLASALSYRLGITRLISTDTIREILRATVPADLVPTLHTSSFDAWTALALPKQAQPDDSLILQGFRDQVARVAVGLRAIQERGAQERTSLVVEGVHVVPGYLSHPWQSEVIQIPLMLVVNDETIHRDRFTLREKETQGKRPRTDYLRHFDEIRMIQNHLVELAGSARIPVIPGEDLDQAIEKCLEVIVQRMQEAYRQTLPEVRGRGGAA</sequence>
<evidence type="ECO:0000313" key="6">
    <source>
        <dbReference type="Proteomes" id="UP000265715"/>
    </source>
</evidence>
<organism evidence="5 6">
    <name type="scientific">Calidithermus terrae</name>
    <dbReference type="NCBI Taxonomy" id="1408545"/>
    <lineage>
        <taxon>Bacteria</taxon>
        <taxon>Thermotogati</taxon>
        <taxon>Deinococcota</taxon>
        <taxon>Deinococci</taxon>
        <taxon>Thermales</taxon>
        <taxon>Thermaceae</taxon>
        <taxon>Calidithermus</taxon>
    </lineage>
</organism>
<name>A0A399EKM9_9DEIN</name>
<dbReference type="InterPro" id="IPR027417">
    <property type="entry name" value="P-loop_NTPase"/>
</dbReference>
<dbReference type="Gene3D" id="3.40.50.300">
    <property type="entry name" value="P-loop containing nucleotide triphosphate hydrolases"/>
    <property type="match status" value="1"/>
</dbReference>
<protein>
    <submittedName>
        <fullName evidence="5">ATP cone domain protein</fullName>
    </submittedName>
</protein>
<reference evidence="5 6" key="1">
    <citation type="submission" date="2018-08" db="EMBL/GenBank/DDBJ databases">
        <title>Meiothermus terrae DSM 26712 genome sequencing project.</title>
        <authorList>
            <person name="Da Costa M.S."/>
            <person name="Albuquerque L."/>
            <person name="Raposo P."/>
            <person name="Froufe H.J.C."/>
            <person name="Barroso C.S."/>
            <person name="Egas C."/>
        </authorList>
    </citation>
    <scope>NUCLEOTIDE SEQUENCE [LARGE SCALE GENOMIC DNA]</scope>
    <source>
        <strain evidence="5 6">DSM 26712</strain>
    </source>
</reference>
<evidence type="ECO:0000313" key="5">
    <source>
        <dbReference type="EMBL" id="RIH84013.1"/>
    </source>
</evidence>
<dbReference type="Proteomes" id="UP000265715">
    <property type="component" value="Unassembled WGS sequence"/>
</dbReference>
<gene>
    <name evidence="5" type="ORF">Mterra_02122</name>
</gene>
<dbReference type="PANTHER" id="PTHR33477">
    <property type="entry name" value="P-LOOP NTPASE DOMAIN-CONTAINING PROTEIN LPA1 HOMOLOG 1"/>
    <property type="match status" value="1"/>
</dbReference>
<dbReference type="NCBIfam" id="NF008994">
    <property type="entry name" value="PRK12337.1"/>
    <property type="match status" value="1"/>
</dbReference>
<dbReference type="EMBL" id="QXDL01000081">
    <property type="protein sequence ID" value="RIH84013.1"/>
    <property type="molecule type" value="Genomic_DNA"/>
</dbReference>
<dbReference type="InterPro" id="IPR005144">
    <property type="entry name" value="ATP-cone_dom"/>
</dbReference>